<dbReference type="SUPFAM" id="SSF55961">
    <property type="entry name" value="Bet v1-like"/>
    <property type="match status" value="1"/>
</dbReference>
<dbReference type="Pfam" id="PF08327">
    <property type="entry name" value="AHSA1"/>
    <property type="match status" value="1"/>
</dbReference>
<dbReference type="Proteomes" id="UP000030634">
    <property type="component" value="Chromosome"/>
</dbReference>
<evidence type="ECO:0000313" key="4">
    <source>
        <dbReference type="Proteomes" id="UP000030634"/>
    </source>
</evidence>
<protein>
    <submittedName>
        <fullName evidence="3">ATPase</fullName>
    </submittedName>
</protein>
<dbReference type="KEGG" id="dsw:QR90_04255"/>
<dbReference type="EMBL" id="CP010028">
    <property type="protein sequence ID" value="AIZ44476.1"/>
    <property type="molecule type" value="Genomic_DNA"/>
</dbReference>
<evidence type="ECO:0000259" key="2">
    <source>
        <dbReference type="Pfam" id="PF08327"/>
    </source>
</evidence>
<evidence type="ECO:0000313" key="3">
    <source>
        <dbReference type="EMBL" id="AIZ44476.1"/>
    </source>
</evidence>
<dbReference type="AlphaFoldDB" id="A0A0A7KEA5"/>
<organism evidence="3 4">
    <name type="scientific">Deinococcus radiopugnans</name>
    <dbReference type="NCBI Taxonomy" id="57497"/>
    <lineage>
        <taxon>Bacteria</taxon>
        <taxon>Thermotogati</taxon>
        <taxon>Deinococcota</taxon>
        <taxon>Deinococci</taxon>
        <taxon>Deinococcales</taxon>
        <taxon>Deinococcaceae</taxon>
        <taxon>Deinococcus</taxon>
    </lineage>
</organism>
<dbReference type="STRING" id="1182571.QR90_04255"/>
<proteinExistence type="inferred from homology"/>
<dbReference type="InterPro" id="IPR023393">
    <property type="entry name" value="START-like_dom_sf"/>
</dbReference>
<dbReference type="Gene3D" id="3.30.530.20">
    <property type="match status" value="1"/>
</dbReference>
<name>A0A0A7KEA5_9DEIO</name>
<evidence type="ECO:0000256" key="1">
    <source>
        <dbReference type="ARBA" id="ARBA00006817"/>
    </source>
</evidence>
<sequence>MTDTMPALTSRVEHGKELVLERTFRAPPALVFAAFTQAEHLRQWWGPRGWEVTHCTVDLRPGGKWHYCMKCVDRGQGDFYGVESWGLGLYDEIEAPERLVYTDYFSDPDGEINSEMPSSQTILSFEDVAGGTRVVSRSVYATEDALKTVIEMGMLQGITETWDRLAEHLQTRDQNA</sequence>
<comment type="similarity">
    <text evidence="1">Belongs to the AHA1 family.</text>
</comment>
<gene>
    <name evidence="3" type="ORF">QR90_04255</name>
</gene>
<accession>A0A0A7KEA5</accession>
<dbReference type="RefSeq" id="WP_039682482.1">
    <property type="nucleotide sequence ID" value="NZ_CP010028.1"/>
</dbReference>
<reference evidence="4" key="1">
    <citation type="submission" date="2014-11" db="EMBL/GenBank/DDBJ databases">
        <title>Hymenobacter sp. DG25B genome submission.</title>
        <authorList>
            <person name="Jung H.-Y."/>
            <person name="Kim M.K."/>
            <person name="Srinivasan S."/>
            <person name="Lim S."/>
        </authorList>
    </citation>
    <scope>NUCLEOTIDE SEQUENCE [LARGE SCALE GENOMIC DNA]</scope>
    <source>
        <strain evidence="4">DY59</strain>
    </source>
</reference>
<feature type="domain" description="Activator of Hsp90 ATPase homologue 1/2-like C-terminal" evidence="2">
    <location>
        <begin position="25"/>
        <end position="169"/>
    </location>
</feature>
<dbReference type="InterPro" id="IPR013538">
    <property type="entry name" value="ASHA1/2-like_C"/>
</dbReference>
<dbReference type="HOGENOM" id="CLU_108923_6_0_0"/>